<dbReference type="Proteomes" id="UP000053257">
    <property type="component" value="Unassembled WGS sequence"/>
</dbReference>
<dbReference type="AlphaFoldDB" id="A0A0C3RZ53"/>
<feature type="region of interest" description="Disordered" evidence="1">
    <location>
        <begin position="235"/>
        <end position="274"/>
    </location>
</feature>
<reference evidence="2 3" key="1">
    <citation type="journal article" date="2014" name="PLoS Genet.">
        <title>Analysis of the Phlebiopsis gigantea genome, transcriptome and secretome provides insight into its pioneer colonization strategies of wood.</title>
        <authorList>
            <person name="Hori C."/>
            <person name="Ishida T."/>
            <person name="Igarashi K."/>
            <person name="Samejima M."/>
            <person name="Suzuki H."/>
            <person name="Master E."/>
            <person name="Ferreira P."/>
            <person name="Ruiz-Duenas F.J."/>
            <person name="Held B."/>
            <person name="Canessa P."/>
            <person name="Larrondo L.F."/>
            <person name="Schmoll M."/>
            <person name="Druzhinina I.S."/>
            <person name="Kubicek C.P."/>
            <person name="Gaskell J.A."/>
            <person name="Kersten P."/>
            <person name="St John F."/>
            <person name="Glasner J."/>
            <person name="Sabat G."/>
            <person name="Splinter BonDurant S."/>
            <person name="Syed K."/>
            <person name="Yadav J."/>
            <person name="Mgbeahuruike A.C."/>
            <person name="Kovalchuk A."/>
            <person name="Asiegbu F.O."/>
            <person name="Lackner G."/>
            <person name="Hoffmeister D."/>
            <person name="Rencoret J."/>
            <person name="Gutierrez A."/>
            <person name="Sun H."/>
            <person name="Lindquist E."/>
            <person name="Barry K."/>
            <person name="Riley R."/>
            <person name="Grigoriev I.V."/>
            <person name="Henrissat B."/>
            <person name="Kues U."/>
            <person name="Berka R.M."/>
            <person name="Martinez A.T."/>
            <person name="Covert S.F."/>
            <person name="Blanchette R.A."/>
            <person name="Cullen D."/>
        </authorList>
    </citation>
    <scope>NUCLEOTIDE SEQUENCE [LARGE SCALE GENOMIC DNA]</scope>
    <source>
        <strain evidence="2 3">11061_1 CR5-6</strain>
    </source>
</reference>
<accession>A0A0C3RZ53</accession>
<evidence type="ECO:0000313" key="2">
    <source>
        <dbReference type="EMBL" id="KIP01642.1"/>
    </source>
</evidence>
<dbReference type="OrthoDB" id="2984821at2759"/>
<dbReference type="EMBL" id="KN840756">
    <property type="protein sequence ID" value="KIP01642.1"/>
    <property type="molecule type" value="Genomic_DNA"/>
</dbReference>
<evidence type="ECO:0000256" key="1">
    <source>
        <dbReference type="SAM" id="MobiDB-lite"/>
    </source>
</evidence>
<feature type="compositionally biased region" description="Basic residues" evidence="1">
    <location>
        <begin position="100"/>
        <end position="111"/>
    </location>
</feature>
<gene>
    <name evidence="2" type="ORF">PHLGIDRAFT_123180</name>
</gene>
<evidence type="ECO:0000313" key="3">
    <source>
        <dbReference type="Proteomes" id="UP000053257"/>
    </source>
</evidence>
<dbReference type="HOGENOM" id="CLU_1016023_0_0_1"/>
<protein>
    <submittedName>
        <fullName evidence="2">Uncharacterized protein</fullName>
    </submittedName>
</protein>
<organism evidence="2 3">
    <name type="scientific">Phlebiopsis gigantea (strain 11061_1 CR5-6)</name>
    <name type="common">White-rot fungus</name>
    <name type="synonym">Peniophora gigantea</name>
    <dbReference type="NCBI Taxonomy" id="745531"/>
    <lineage>
        <taxon>Eukaryota</taxon>
        <taxon>Fungi</taxon>
        <taxon>Dikarya</taxon>
        <taxon>Basidiomycota</taxon>
        <taxon>Agaricomycotina</taxon>
        <taxon>Agaricomycetes</taxon>
        <taxon>Polyporales</taxon>
        <taxon>Phanerochaetaceae</taxon>
        <taxon>Phlebiopsis</taxon>
    </lineage>
</organism>
<name>A0A0C3RZ53_PHLG1</name>
<feature type="region of interest" description="Disordered" evidence="1">
    <location>
        <begin position="92"/>
        <end position="127"/>
    </location>
</feature>
<sequence length="274" mass="29330">MASTPTSSPPPSPIPSIMLQATTSLEIALDILLSNSQPITIRNALAAYIHAADFSPDATASGGRADAATVEDAIVAFEHALDKHPLPFYALPLLPSPPSQKKKRAKTKKPAARPPPPPGGSTQAEPVSYRRPYIDEIDKLRREYYTEKVENAMKMGSYPCSCGKCGDAPLDLGGYLYDAVQRHTGFQDGQCVGYEVAIEYGIDPRWGPRALESGVPGPCGLEGCDCETYYAGYGAPPPAAPKRTKRAKGQTKKRARTRPARTDPFGPSTSAVTL</sequence>
<proteinExistence type="predicted"/>
<feature type="compositionally biased region" description="Basic residues" evidence="1">
    <location>
        <begin position="242"/>
        <end position="259"/>
    </location>
</feature>
<keyword evidence="3" id="KW-1185">Reference proteome</keyword>